<comment type="caution">
    <text evidence="1">The sequence shown here is derived from an EMBL/GenBank/DDBJ whole genome shotgun (WGS) entry which is preliminary data.</text>
</comment>
<accession>A0A9P7JNS8</accession>
<name>A0A9P7JNS8_9AGAM</name>
<organism evidence="1 2">
    <name type="scientific">Suillus discolor</name>
    <dbReference type="NCBI Taxonomy" id="1912936"/>
    <lineage>
        <taxon>Eukaryota</taxon>
        <taxon>Fungi</taxon>
        <taxon>Dikarya</taxon>
        <taxon>Basidiomycota</taxon>
        <taxon>Agaricomycotina</taxon>
        <taxon>Agaricomycetes</taxon>
        <taxon>Agaricomycetidae</taxon>
        <taxon>Boletales</taxon>
        <taxon>Suillineae</taxon>
        <taxon>Suillaceae</taxon>
        <taxon>Suillus</taxon>
    </lineage>
</organism>
<dbReference type="RefSeq" id="XP_041287618.1">
    <property type="nucleotide sequence ID" value="XM_041442214.1"/>
</dbReference>
<dbReference type="AlphaFoldDB" id="A0A9P7JNS8"/>
<dbReference type="Proteomes" id="UP000823399">
    <property type="component" value="Unassembled WGS sequence"/>
</dbReference>
<keyword evidence="2" id="KW-1185">Reference proteome</keyword>
<reference evidence="1" key="1">
    <citation type="journal article" date="2020" name="New Phytol.">
        <title>Comparative genomics reveals dynamic genome evolution in host specialist ectomycorrhizal fungi.</title>
        <authorList>
            <person name="Lofgren L.A."/>
            <person name="Nguyen N.H."/>
            <person name="Vilgalys R."/>
            <person name="Ruytinx J."/>
            <person name="Liao H.L."/>
            <person name="Branco S."/>
            <person name="Kuo A."/>
            <person name="LaButti K."/>
            <person name="Lipzen A."/>
            <person name="Andreopoulos W."/>
            <person name="Pangilinan J."/>
            <person name="Riley R."/>
            <person name="Hundley H."/>
            <person name="Na H."/>
            <person name="Barry K."/>
            <person name="Grigoriev I.V."/>
            <person name="Stajich J.E."/>
            <person name="Kennedy P.G."/>
        </authorList>
    </citation>
    <scope>NUCLEOTIDE SEQUENCE</scope>
    <source>
        <strain evidence="1">FC423</strain>
    </source>
</reference>
<evidence type="ECO:0000313" key="2">
    <source>
        <dbReference type="Proteomes" id="UP000823399"/>
    </source>
</evidence>
<dbReference type="OrthoDB" id="2688142at2759"/>
<protein>
    <submittedName>
        <fullName evidence="1">Uncharacterized protein</fullName>
    </submittedName>
</protein>
<dbReference type="GeneID" id="64704473"/>
<dbReference type="EMBL" id="JABBWM010000078">
    <property type="protein sequence ID" value="KAG2094656.1"/>
    <property type="molecule type" value="Genomic_DNA"/>
</dbReference>
<sequence length="137" mass="14462">MASTPLAFNLPPIIIPGTLIFPKFDSISVLDHAVTNNVFTLDVFLTNGCFGGDGSPVTRHKQASLPVSTFTINPVSTMRESSPLIHLVGTLPVPHPTVPIDSMPSTSTLHTMITGPSNMLVDGQSILASLPNQSFAP</sequence>
<proteinExistence type="predicted"/>
<gene>
    <name evidence="1" type="ORF">F5147DRAFT_778963</name>
</gene>
<evidence type="ECO:0000313" key="1">
    <source>
        <dbReference type="EMBL" id="KAG2094656.1"/>
    </source>
</evidence>